<dbReference type="Pfam" id="PF00582">
    <property type="entry name" value="Usp"/>
    <property type="match status" value="1"/>
</dbReference>
<dbReference type="EMBL" id="CP031311">
    <property type="protein sequence ID" value="QCC48598.1"/>
    <property type="molecule type" value="Genomic_DNA"/>
</dbReference>
<accession>A0A4D6H5V3</accession>
<dbReference type="SUPFAM" id="SSF52402">
    <property type="entry name" value="Adenine nucleotide alpha hydrolases-like"/>
    <property type="match status" value="1"/>
</dbReference>
<dbReference type="PANTHER" id="PTHR46268">
    <property type="entry name" value="STRESS RESPONSE PROTEIN NHAX"/>
    <property type="match status" value="1"/>
</dbReference>
<dbReference type="GeneID" id="39859135"/>
<dbReference type="KEGG" id="hlm:DV707_13535"/>
<evidence type="ECO:0000313" key="3">
    <source>
        <dbReference type="EMBL" id="QCC48598.1"/>
    </source>
</evidence>
<dbReference type="RefSeq" id="WP_103992835.1">
    <property type="nucleotide sequence ID" value="NZ_CP031311.1"/>
</dbReference>
<reference evidence="3 4" key="1">
    <citation type="journal article" date="2019" name="Nat. Commun.">
        <title>A new type of DNA phosphorothioation-based antiviral system in archaea.</title>
        <authorList>
            <person name="Xiong L."/>
            <person name="Liu S."/>
            <person name="Chen S."/>
            <person name="Xiao Y."/>
            <person name="Zhu B."/>
            <person name="Gao Y."/>
            <person name="Zhang Y."/>
            <person name="Chen B."/>
            <person name="Luo J."/>
            <person name="Deng Z."/>
            <person name="Chen X."/>
            <person name="Wang L."/>
            <person name="Chen S."/>
        </authorList>
    </citation>
    <scope>NUCLEOTIDE SEQUENCE [LARGE SCALE GENOMIC DNA]</scope>
    <source>
        <strain evidence="3 4">CGMCC 1.10331</strain>
    </source>
</reference>
<gene>
    <name evidence="3" type="ORF">DV707_13535</name>
</gene>
<dbReference type="Proteomes" id="UP000296733">
    <property type="component" value="Chromosome"/>
</dbReference>
<organism evidence="3 4">
    <name type="scientific">Halobellus limi</name>
    <dbReference type="NCBI Taxonomy" id="699433"/>
    <lineage>
        <taxon>Archaea</taxon>
        <taxon>Methanobacteriati</taxon>
        <taxon>Methanobacteriota</taxon>
        <taxon>Stenosarchaea group</taxon>
        <taxon>Halobacteria</taxon>
        <taxon>Halobacteriales</taxon>
        <taxon>Haloferacaceae</taxon>
        <taxon>Halobellus</taxon>
    </lineage>
</organism>
<dbReference type="InterPro" id="IPR006015">
    <property type="entry name" value="Universal_stress_UspA"/>
</dbReference>
<dbReference type="PRINTS" id="PR01438">
    <property type="entry name" value="UNVRSLSTRESS"/>
</dbReference>
<dbReference type="InterPro" id="IPR014729">
    <property type="entry name" value="Rossmann-like_a/b/a_fold"/>
</dbReference>
<evidence type="ECO:0000313" key="4">
    <source>
        <dbReference type="Proteomes" id="UP000296733"/>
    </source>
</evidence>
<dbReference type="InterPro" id="IPR006016">
    <property type="entry name" value="UspA"/>
</dbReference>
<proteinExistence type="inferred from homology"/>
<dbReference type="AlphaFoldDB" id="A0A4D6H5V3"/>
<dbReference type="CDD" id="cd00293">
    <property type="entry name" value="USP-like"/>
    <property type="match status" value="1"/>
</dbReference>
<dbReference type="OrthoDB" id="271068at2157"/>
<sequence>MSMNTVLLAFGSKDEQRIDELLDTATSIVDPDGTIVLLHAFDRERYDTIAKRLNVDNAAEISPDDIARRSRIGREIAERLDRAGVDYVVRGAIGETSDAILRQSELEDADLVVVGGRSRSATGKALFGSTAQKVLVEADCPVTFVKEQSETKEKAAAPA</sequence>
<name>A0A4D6H5V3_9EURY</name>
<dbReference type="Gene3D" id="3.40.50.620">
    <property type="entry name" value="HUPs"/>
    <property type="match status" value="1"/>
</dbReference>
<feature type="domain" description="UspA" evidence="2">
    <location>
        <begin position="5"/>
        <end position="146"/>
    </location>
</feature>
<evidence type="ECO:0000256" key="1">
    <source>
        <dbReference type="ARBA" id="ARBA00008791"/>
    </source>
</evidence>
<protein>
    <submittedName>
        <fullName evidence="3">Universal stress protein</fullName>
    </submittedName>
</protein>
<comment type="similarity">
    <text evidence="1">Belongs to the universal stress protein A family.</text>
</comment>
<evidence type="ECO:0000259" key="2">
    <source>
        <dbReference type="Pfam" id="PF00582"/>
    </source>
</evidence>
<dbReference type="PANTHER" id="PTHR46268:SF6">
    <property type="entry name" value="UNIVERSAL STRESS PROTEIN UP12"/>
    <property type="match status" value="1"/>
</dbReference>